<proteinExistence type="predicted"/>
<evidence type="ECO:0000313" key="2">
    <source>
        <dbReference type="EMBL" id="XCO72900.1"/>
    </source>
</evidence>
<name>A0AAU8MMM0_9RICK</name>
<protein>
    <submittedName>
        <fullName evidence="2">Uncharacterized protein</fullName>
    </submittedName>
</protein>
<evidence type="ECO:0000256" key="1">
    <source>
        <dbReference type="SAM" id="MobiDB-lite"/>
    </source>
</evidence>
<reference evidence="2" key="1">
    <citation type="submission" date="2024-06" db="EMBL/GenBank/DDBJ databases">
        <authorList>
            <person name="Al-Khalidi N."/>
            <person name="Al-Zurfi S.M."/>
            <person name="Lahuf A."/>
        </authorList>
    </citation>
    <scope>NUCLEOTIDE SEQUENCE</scope>
    <source>
        <strain evidence="2">Karbala-1</strain>
    </source>
</reference>
<organism evidence="2">
    <name type="scientific">Wolbachia endosymbiont of Ephestia elutella</name>
    <dbReference type="NCBI Taxonomy" id="3231696"/>
    <lineage>
        <taxon>Bacteria</taxon>
        <taxon>Pseudomonadati</taxon>
        <taxon>Pseudomonadota</taxon>
        <taxon>Alphaproteobacteria</taxon>
        <taxon>Rickettsiales</taxon>
        <taxon>Anaplasmataceae</taxon>
        <taxon>Wolbachieae</taxon>
        <taxon>Wolbachia</taxon>
    </lineage>
</organism>
<feature type="region of interest" description="Disordered" evidence="1">
    <location>
        <begin position="1"/>
        <end position="59"/>
    </location>
</feature>
<accession>A0AAU8MMM0</accession>
<feature type="compositionally biased region" description="Basic and acidic residues" evidence="1">
    <location>
        <begin position="35"/>
        <end position="49"/>
    </location>
</feature>
<gene>
    <name evidence="2" type="ORF">ABS251_02075</name>
</gene>
<dbReference type="AlphaFoldDB" id="A0AAU8MMM0"/>
<sequence length="59" mass="6616">MHGNNDSGKRVFDNTAPGGGKINLRNLRGENVTIDDFRDRIKREEERKKNQSSGQGSSK</sequence>
<dbReference type="EMBL" id="CP159923">
    <property type="protein sequence ID" value="XCO72900.1"/>
    <property type="molecule type" value="Genomic_DNA"/>
</dbReference>